<dbReference type="InParanoid" id="A0A6I9SY83"/>
<name>A0A6I9SY83_SESIN</name>
<organism evidence="1 2">
    <name type="scientific">Sesamum indicum</name>
    <name type="common">Oriental sesame</name>
    <name type="synonym">Sesamum orientale</name>
    <dbReference type="NCBI Taxonomy" id="4182"/>
    <lineage>
        <taxon>Eukaryota</taxon>
        <taxon>Viridiplantae</taxon>
        <taxon>Streptophyta</taxon>
        <taxon>Embryophyta</taxon>
        <taxon>Tracheophyta</taxon>
        <taxon>Spermatophyta</taxon>
        <taxon>Magnoliopsida</taxon>
        <taxon>eudicotyledons</taxon>
        <taxon>Gunneridae</taxon>
        <taxon>Pentapetalae</taxon>
        <taxon>asterids</taxon>
        <taxon>lamiids</taxon>
        <taxon>Lamiales</taxon>
        <taxon>Pedaliaceae</taxon>
        <taxon>Sesamum</taxon>
    </lineage>
</organism>
<dbReference type="KEGG" id="sind:105159815"/>
<evidence type="ECO:0000313" key="2">
    <source>
        <dbReference type="RefSeq" id="XP_011075316.1"/>
    </source>
</evidence>
<dbReference type="PANTHER" id="PTHR33116">
    <property type="entry name" value="REVERSE TRANSCRIPTASE ZINC-BINDING DOMAIN-CONTAINING PROTEIN-RELATED-RELATED"/>
    <property type="match status" value="1"/>
</dbReference>
<dbReference type="RefSeq" id="XP_011075316.1">
    <property type="nucleotide sequence ID" value="XM_011077014.1"/>
</dbReference>
<dbReference type="PANTHER" id="PTHR33116:SF76">
    <property type="entry name" value="DUF4283 DOMAIN-CONTAINING PROTEIN"/>
    <property type="match status" value="1"/>
</dbReference>
<sequence length="171" mass="19906">MSLSLYWASAFILPKKATNEIEKRLRSFLWKGTTTSGYAKVAWKDLCRLKVEGGLGFKDISVLNHALMTKKLCEIIRCERTSIWVEWFYQGRLRNTSIWTIRDHSGSWGWQKILRLRVFLRPMADYQIGDGRRFYLWEDEDSTCGRTHGITFALLVTRFHGDRGYSDGGVS</sequence>
<reference evidence="2" key="1">
    <citation type="submission" date="2025-08" db="UniProtKB">
        <authorList>
            <consortium name="RefSeq"/>
        </authorList>
    </citation>
    <scope>IDENTIFICATION</scope>
</reference>
<keyword evidence="1" id="KW-1185">Reference proteome</keyword>
<dbReference type="AlphaFoldDB" id="A0A6I9SY83"/>
<protein>
    <submittedName>
        <fullName evidence="2">Uncharacterized protein LOC105159815</fullName>
    </submittedName>
</protein>
<dbReference type="Proteomes" id="UP000504604">
    <property type="component" value="Linkage group LG4"/>
</dbReference>
<accession>A0A6I9SY83</accession>
<gene>
    <name evidence="2" type="primary">LOC105159815</name>
</gene>
<dbReference type="OrthoDB" id="1751077at2759"/>
<dbReference type="GeneID" id="105159815"/>
<proteinExistence type="predicted"/>
<evidence type="ECO:0000313" key="1">
    <source>
        <dbReference type="Proteomes" id="UP000504604"/>
    </source>
</evidence>